<accession>A0A0G0VX39</accession>
<dbReference type="InterPro" id="IPR036388">
    <property type="entry name" value="WH-like_DNA-bd_sf"/>
</dbReference>
<reference evidence="1 2" key="1">
    <citation type="journal article" date="2015" name="Nature">
        <title>rRNA introns, odd ribosomes, and small enigmatic genomes across a large radiation of phyla.</title>
        <authorList>
            <person name="Brown C.T."/>
            <person name="Hug L.A."/>
            <person name="Thomas B.C."/>
            <person name="Sharon I."/>
            <person name="Castelle C.J."/>
            <person name="Singh A."/>
            <person name="Wilkins M.J."/>
            <person name="Williams K.H."/>
            <person name="Banfield J.F."/>
        </authorList>
    </citation>
    <scope>NUCLEOTIDE SEQUENCE [LARGE SCALE GENOMIC DNA]</scope>
</reference>
<dbReference type="PROSITE" id="PS01332">
    <property type="entry name" value="HTH_RRF2_1"/>
    <property type="match status" value="1"/>
</dbReference>
<comment type="caution">
    <text evidence="1">The sequence shown here is derived from an EMBL/GenBank/DDBJ whole genome shotgun (WGS) entry which is preliminary data.</text>
</comment>
<dbReference type="PANTHER" id="PTHR33221">
    <property type="entry name" value="WINGED HELIX-TURN-HELIX TRANSCRIPTIONAL REGULATOR, RRF2 FAMILY"/>
    <property type="match status" value="1"/>
</dbReference>
<sequence>MFRLSQKADYGLMLLSSLARSKKLIPISAIAQKNQISPKFLSQVANELKKAGILSSKEGISGGYTLARESDEIKLLDVLKVLEGDLIEGKCFEEGHECTCGAGEMWQQMKKQMEATLGKKTVADLVGAKGVDGE</sequence>
<dbReference type="PANTHER" id="PTHR33221:SF15">
    <property type="entry name" value="HTH-TYPE TRANSCRIPTIONAL REGULATOR YWGB-RELATED"/>
    <property type="match status" value="1"/>
</dbReference>
<organism evidence="1 2">
    <name type="scientific">Candidatus Curtissbacteria bacterium GW2011_GWA2_41_24</name>
    <dbReference type="NCBI Taxonomy" id="1618411"/>
    <lineage>
        <taxon>Bacteria</taxon>
        <taxon>Candidatus Curtissiibacteriota</taxon>
    </lineage>
</organism>
<dbReference type="InterPro" id="IPR030489">
    <property type="entry name" value="TR_Rrf2-type_CS"/>
</dbReference>
<dbReference type="InterPro" id="IPR000944">
    <property type="entry name" value="Tscrpt_reg_Rrf2"/>
</dbReference>
<dbReference type="Gene3D" id="1.10.10.10">
    <property type="entry name" value="Winged helix-like DNA-binding domain superfamily/Winged helix DNA-binding domain"/>
    <property type="match status" value="1"/>
</dbReference>
<evidence type="ECO:0000313" key="2">
    <source>
        <dbReference type="Proteomes" id="UP000034493"/>
    </source>
</evidence>
<dbReference type="Pfam" id="PF02082">
    <property type="entry name" value="Rrf2"/>
    <property type="match status" value="1"/>
</dbReference>
<dbReference type="GO" id="GO:0005829">
    <property type="term" value="C:cytosol"/>
    <property type="evidence" value="ECO:0007669"/>
    <property type="project" value="TreeGrafter"/>
</dbReference>
<gene>
    <name evidence="1" type="ORF">UU56_C0008G0059</name>
</gene>
<dbReference type="AlphaFoldDB" id="A0A0G0VX39"/>
<dbReference type="EMBL" id="LCBC01000008">
    <property type="protein sequence ID" value="KKS04252.1"/>
    <property type="molecule type" value="Genomic_DNA"/>
</dbReference>
<dbReference type="PROSITE" id="PS51197">
    <property type="entry name" value="HTH_RRF2_2"/>
    <property type="match status" value="1"/>
</dbReference>
<proteinExistence type="predicted"/>
<name>A0A0G0VX39_9BACT</name>
<evidence type="ECO:0000313" key="1">
    <source>
        <dbReference type="EMBL" id="KKS04252.1"/>
    </source>
</evidence>
<dbReference type="Proteomes" id="UP000034493">
    <property type="component" value="Unassembled WGS sequence"/>
</dbReference>
<dbReference type="NCBIfam" id="TIGR00738">
    <property type="entry name" value="rrf2_super"/>
    <property type="match status" value="1"/>
</dbReference>
<dbReference type="SUPFAM" id="SSF46785">
    <property type="entry name" value="Winged helix' DNA-binding domain"/>
    <property type="match status" value="1"/>
</dbReference>
<dbReference type="InterPro" id="IPR036390">
    <property type="entry name" value="WH_DNA-bd_sf"/>
</dbReference>
<dbReference type="GO" id="GO:0003700">
    <property type="term" value="F:DNA-binding transcription factor activity"/>
    <property type="evidence" value="ECO:0007669"/>
    <property type="project" value="TreeGrafter"/>
</dbReference>
<protein>
    <submittedName>
        <fullName evidence="1">Transcriptional regulator, BadM/Rrf2 family</fullName>
    </submittedName>
</protein>